<dbReference type="GO" id="GO:0016787">
    <property type="term" value="F:hydrolase activity"/>
    <property type="evidence" value="ECO:0007669"/>
    <property type="project" value="UniProtKB-KW"/>
</dbReference>
<dbReference type="GO" id="GO:0019748">
    <property type="term" value="P:secondary metabolic process"/>
    <property type="evidence" value="ECO:0007669"/>
    <property type="project" value="TreeGrafter"/>
</dbReference>
<gene>
    <name evidence="3" type="ORF">GJR97_15930</name>
</gene>
<evidence type="ECO:0000256" key="1">
    <source>
        <dbReference type="ARBA" id="ARBA00023239"/>
    </source>
</evidence>
<dbReference type="PANTHER" id="PTHR21240:SF28">
    <property type="entry name" value="ISO-OROTATE DECARBOXYLASE (EUROFUNG)"/>
    <property type="match status" value="1"/>
</dbReference>
<reference evidence="3 4" key="1">
    <citation type="submission" date="2019-11" db="EMBL/GenBank/DDBJ databases">
        <title>Agromyces kandeliae sp. nov., isolated from mangrove soil.</title>
        <authorList>
            <person name="Wang R."/>
        </authorList>
    </citation>
    <scope>NUCLEOTIDE SEQUENCE [LARGE SCALE GENOMIC DNA]</scope>
    <source>
        <strain evidence="3 4">Q22</strain>
    </source>
</reference>
<dbReference type="SUPFAM" id="SSF51556">
    <property type="entry name" value="Metallo-dependent hydrolases"/>
    <property type="match status" value="1"/>
</dbReference>
<protein>
    <submittedName>
        <fullName evidence="3">Amidohydrolase family protein</fullName>
    </submittedName>
</protein>
<keyword evidence="3" id="KW-0378">Hydrolase</keyword>
<dbReference type="PANTHER" id="PTHR21240">
    <property type="entry name" value="2-AMINO-3-CARBOXYLMUCONATE-6-SEMIALDEHYDE DECARBOXYLASE"/>
    <property type="match status" value="1"/>
</dbReference>
<dbReference type="GO" id="GO:0016831">
    <property type="term" value="F:carboxy-lyase activity"/>
    <property type="evidence" value="ECO:0007669"/>
    <property type="project" value="InterPro"/>
</dbReference>
<comment type="caution">
    <text evidence="3">The sequence shown here is derived from an EMBL/GenBank/DDBJ whole genome shotgun (WGS) entry which is preliminary data.</text>
</comment>
<keyword evidence="1" id="KW-0456">Lyase</keyword>
<dbReference type="EMBL" id="WKJD01000021">
    <property type="protein sequence ID" value="MRX45203.1"/>
    <property type="molecule type" value="Genomic_DNA"/>
</dbReference>
<proteinExistence type="predicted"/>
<dbReference type="InterPro" id="IPR006680">
    <property type="entry name" value="Amidohydro-rel"/>
</dbReference>
<dbReference type="Proteomes" id="UP000476511">
    <property type="component" value="Unassembled WGS sequence"/>
</dbReference>
<dbReference type="InterPro" id="IPR032465">
    <property type="entry name" value="ACMSD"/>
</dbReference>
<dbReference type="Gene3D" id="3.20.20.140">
    <property type="entry name" value="Metal-dependent hydrolases"/>
    <property type="match status" value="1"/>
</dbReference>
<evidence type="ECO:0000259" key="2">
    <source>
        <dbReference type="Pfam" id="PF04909"/>
    </source>
</evidence>
<keyword evidence="4" id="KW-1185">Reference proteome</keyword>
<accession>A0A6L5R5A5</accession>
<dbReference type="GO" id="GO:0005737">
    <property type="term" value="C:cytoplasm"/>
    <property type="evidence" value="ECO:0007669"/>
    <property type="project" value="TreeGrafter"/>
</dbReference>
<dbReference type="InterPro" id="IPR032466">
    <property type="entry name" value="Metal_Hydrolase"/>
</dbReference>
<dbReference type="RefSeq" id="WP_154347767.1">
    <property type="nucleotide sequence ID" value="NZ_WKJD01000021.1"/>
</dbReference>
<evidence type="ECO:0000313" key="3">
    <source>
        <dbReference type="EMBL" id="MRX45203.1"/>
    </source>
</evidence>
<dbReference type="AlphaFoldDB" id="A0A6L5R5A5"/>
<dbReference type="Pfam" id="PF04909">
    <property type="entry name" value="Amidohydro_2"/>
    <property type="match status" value="1"/>
</dbReference>
<sequence>MQITDAQIHLWTGAGAPPYHHRAPYTIERALREMDEAGIDRAVNCPAIWDPDANDYAVEAAQAHPDRFATMGWFPLDASAGPHRVDEWMSKPGMLGLRFVLYAPEAGGILRSGALDWLWTRADELELPVALMVMPDHLSLIGDIAPRFPRMRLLLDHLAIGPFDTLPGAASHLDALVALAAYPNVAVKASGITGAATDGYPFASAHEVLRRTFDAFGPDRMFWGTDITRQTATWGECVSMFTDHLPWLAGADLERVMGAGISDWIGWH</sequence>
<organism evidence="3 4">
    <name type="scientific">Agromyces kandeliae</name>
    <dbReference type="NCBI Taxonomy" id="2666141"/>
    <lineage>
        <taxon>Bacteria</taxon>
        <taxon>Bacillati</taxon>
        <taxon>Actinomycetota</taxon>
        <taxon>Actinomycetes</taxon>
        <taxon>Micrococcales</taxon>
        <taxon>Microbacteriaceae</taxon>
        <taxon>Agromyces</taxon>
    </lineage>
</organism>
<feature type="domain" description="Amidohydrolase-related" evidence="2">
    <location>
        <begin position="5"/>
        <end position="227"/>
    </location>
</feature>
<name>A0A6L5R5A5_9MICO</name>
<evidence type="ECO:0000313" key="4">
    <source>
        <dbReference type="Proteomes" id="UP000476511"/>
    </source>
</evidence>